<sequence length="48" mass="4663">MASAHGHAADLDGLSDAARPGGGVGGRGWAGHGVMHRSILACPSCAHS</sequence>
<feature type="compositionally biased region" description="Gly residues" evidence="1">
    <location>
        <begin position="20"/>
        <end position="31"/>
    </location>
</feature>
<gene>
    <name evidence="2" type="ordered locus">PXO_00799</name>
</gene>
<evidence type="ECO:0000313" key="2">
    <source>
        <dbReference type="EMBL" id="ACD58992.1"/>
    </source>
</evidence>
<organism evidence="2 3">
    <name type="scientific">Xanthomonas oryzae pv. oryzae (strain PXO99A)</name>
    <dbReference type="NCBI Taxonomy" id="360094"/>
    <lineage>
        <taxon>Bacteria</taxon>
        <taxon>Pseudomonadati</taxon>
        <taxon>Pseudomonadota</taxon>
        <taxon>Gammaproteobacteria</taxon>
        <taxon>Lysobacterales</taxon>
        <taxon>Lysobacteraceae</taxon>
        <taxon>Xanthomonas</taxon>
    </lineage>
</organism>
<evidence type="ECO:0000256" key="1">
    <source>
        <dbReference type="SAM" id="MobiDB-lite"/>
    </source>
</evidence>
<dbReference type="HOGENOM" id="CLU_3159391_0_0_6"/>
<dbReference type="AlphaFoldDB" id="A0A0K0GKZ0"/>
<dbReference type="Proteomes" id="UP000001740">
    <property type="component" value="Chromosome"/>
</dbReference>
<accession>A0A0K0GKZ0</accession>
<dbReference type="EMBL" id="CP000967">
    <property type="protein sequence ID" value="ACD58992.1"/>
    <property type="molecule type" value="Genomic_DNA"/>
</dbReference>
<feature type="region of interest" description="Disordered" evidence="1">
    <location>
        <begin position="1"/>
        <end position="31"/>
    </location>
</feature>
<name>A0A0K0GKZ0_XANOP</name>
<proteinExistence type="predicted"/>
<protein>
    <submittedName>
        <fullName evidence="2">Uncharacterized protein</fullName>
    </submittedName>
</protein>
<dbReference type="KEGG" id="xop:PXO_00799"/>
<reference evidence="2 3" key="1">
    <citation type="journal article" date="2008" name="BMC Genomics">
        <title>Genome sequence and rapid evolution of the rice pathogen Xanthomonas oryzae pv. oryzae PXO99A.</title>
        <authorList>
            <person name="Salzberg S.L."/>
            <person name="Sommer D.D."/>
            <person name="Schatz M.C."/>
            <person name="Phillippy A.M."/>
            <person name="Rabinowicz P.D."/>
            <person name="Tsuge S."/>
            <person name="Furutani A."/>
            <person name="Ochiai H."/>
            <person name="Delcher A.L."/>
            <person name="Kelley D."/>
            <person name="Madupu R."/>
            <person name="Puiu D."/>
            <person name="Radune D."/>
            <person name="Shumway M."/>
            <person name="Trapnell C."/>
            <person name="Aparna G."/>
            <person name="Jha G."/>
            <person name="Pandey A."/>
            <person name="Patil P.B."/>
            <person name="Ishihara H."/>
            <person name="Meyer D.F."/>
            <person name="Szurek B."/>
            <person name="Verdier V."/>
            <person name="Koebnik R."/>
            <person name="Dow J.M."/>
            <person name="Ryan R.P."/>
            <person name="Hirata H."/>
            <person name="Tsuyumu S."/>
            <person name="Won Lee S."/>
            <person name="Seo Y.S."/>
            <person name="Sriariyanum M."/>
            <person name="Ronald P.C."/>
            <person name="Sonti R.V."/>
            <person name="Van Sluys M.A."/>
            <person name="Leach J.E."/>
            <person name="White F.F."/>
            <person name="Bogdanove A.J."/>
        </authorList>
    </citation>
    <scope>NUCLEOTIDE SEQUENCE [LARGE SCALE GENOMIC DNA]</scope>
    <source>
        <strain evidence="2 3">PXO99A</strain>
    </source>
</reference>
<evidence type="ECO:0000313" key="3">
    <source>
        <dbReference type="Proteomes" id="UP000001740"/>
    </source>
</evidence>